<keyword evidence="5" id="KW-0732">Signal</keyword>
<name>A0A1T4X460_9GAMM</name>
<feature type="binding site" evidence="3">
    <location>
        <position position="161"/>
    </location>
    <ligand>
        <name>Cu cation</name>
        <dbReference type="ChEBI" id="CHEBI:23378"/>
    </ligand>
</feature>
<evidence type="ECO:0000256" key="3">
    <source>
        <dbReference type="PIRSR" id="PIRSR603782-1"/>
    </source>
</evidence>
<dbReference type="PANTHER" id="PTHR12151:SF25">
    <property type="entry name" value="LINALOOL DEHYDRATASE_ISOMERASE DOMAIN-CONTAINING PROTEIN"/>
    <property type="match status" value="1"/>
</dbReference>
<dbReference type="CDD" id="cd02968">
    <property type="entry name" value="SCO"/>
    <property type="match status" value="1"/>
</dbReference>
<feature type="binding site" evidence="3">
    <location>
        <position position="75"/>
    </location>
    <ligand>
        <name>Cu cation</name>
        <dbReference type="ChEBI" id="CHEBI:23378"/>
    </ligand>
</feature>
<dbReference type="SUPFAM" id="SSF52833">
    <property type="entry name" value="Thioredoxin-like"/>
    <property type="match status" value="1"/>
</dbReference>
<sequence>MKLRHLFYLGLGVAVLAISSLTAQQLLNHQTATMTINSDNADFSLTQNQQTVHLKDFRGKLVLLYFGYASCPDVCPTSLALLGSALKALSPAEAAQIQPIFISVDPARDHGNQLMDYARYFYPSFIGMTGTEQEIQQAARQYGAFYSKVASNSALGYTVDHSSNSYLIGKEGQLLTTFKHDASKADVLAGIRAALNH</sequence>
<dbReference type="Pfam" id="PF02630">
    <property type="entry name" value="SCO1-SenC"/>
    <property type="match status" value="1"/>
</dbReference>
<dbReference type="EMBL" id="FUYB01000012">
    <property type="protein sequence ID" value="SKA84219.1"/>
    <property type="molecule type" value="Genomic_DNA"/>
</dbReference>
<feature type="binding site" evidence="3">
    <location>
        <position position="71"/>
    </location>
    <ligand>
        <name>Cu cation</name>
        <dbReference type="ChEBI" id="CHEBI:23378"/>
    </ligand>
</feature>
<feature type="chain" id="PRO_5010564052" evidence="5">
    <location>
        <begin position="24"/>
        <end position="197"/>
    </location>
</feature>
<dbReference type="Gene3D" id="3.40.30.10">
    <property type="entry name" value="Glutaredoxin"/>
    <property type="match status" value="1"/>
</dbReference>
<keyword evidence="4" id="KW-1015">Disulfide bond</keyword>
<dbReference type="OrthoDB" id="9790194at2"/>
<dbReference type="Proteomes" id="UP000190460">
    <property type="component" value="Unassembled WGS sequence"/>
</dbReference>
<gene>
    <name evidence="7" type="ORF">SAMN02745130_02504</name>
</gene>
<keyword evidence="3" id="KW-0479">Metal-binding</keyword>
<accession>A0A1T4X460</accession>
<dbReference type="PANTHER" id="PTHR12151">
    <property type="entry name" value="ELECTRON TRANSPORT PROTIN SCO1/SENC FAMILY MEMBER"/>
    <property type="match status" value="1"/>
</dbReference>
<feature type="disulfide bond" description="Redox-active" evidence="4">
    <location>
        <begin position="71"/>
        <end position="75"/>
    </location>
</feature>
<reference evidence="7 8" key="1">
    <citation type="submission" date="2017-02" db="EMBL/GenBank/DDBJ databases">
        <authorList>
            <person name="Peterson S.W."/>
        </authorList>
    </citation>
    <scope>NUCLEOTIDE SEQUENCE [LARGE SCALE GENOMIC DNA]</scope>
    <source>
        <strain evidence="7 8">ATCC 49788</strain>
    </source>
</reference>
<evidence type="ECO:0000256" key="5">
    <source>
        <dbReference type="SAM" id="SignalP"/>
    </source>
</evidence>
<proteinExistence type="inferred from homology"/>
<evidence type="ECO:0000313" key="7">
    <source>
        <dbReference type="EMBL" id="SKA84219.1"/>
    </source>
</evidence>
<organism evidence="7 8">
    <name type="scientific">Thiothrix eikelboomii</name>
    <dbReference type="NCBI Taxonomy" id="92487"/>
    <lineage>
        <taxon>Bacteria</taxon>
        <taxon>Pseudomonadati</taxon>
        <taxon>Pseudomonadota</taxon>
        <taxon>Gammaproteobacteria</taxon>
        <taxon>Thiotrichales</taxon>
        <taxon>Thiotrichaceae</taxon>
        <taxon>Thiothrix</taxon>
    </lineage>
</organism>
<feature type="signal peptide" evidence="5">
    <location>
        <begin position="1"/>
        <end position="23"/>
    </location>
</feature>
<evidence type="ECO:0000313" key="8">
    <source>
        <dbReference type="Proteomes" id="UP000190460"/>
    </source>
</evidence>
<evidence type="ECO:0000256" key="4">
    <source>
        <dbReference type="PIRSR" id="PIRSR603782-2"/>
    </source>
</evidence>
<dbReference type="InterPro" id="IPR013766">
    <property type="entry name" value="Thioredoxin_domain"/>
</dbReference>
<evidence type="ECO:0000259" key="6">
    <source>
        <dbReference type="PROSITE" id="PS51352"/>
    </source>
</evidence>
<protein>
    <submittedName>
        <fullName evidence="7">Protein SCO1/2</fullName>
    </submittedName>
</protein>
<keyword evidence="2 3" id="KW-0186">Copper</keyword>
<dbReference type="STRING" id="92487.SAMN02745130_02504"/>
<dbReference type="InterPro" id="IPR003782">
    <property type="entry name" value="SCO1/SenC"/>
</dbReference>
<evidence type="ECO:0000256" key="1">
    <source>
        <dbReference type="ARBA" id="ARBA00010996"/>
    </source>
</evidence>
<dbReference type="PROSITE" id="PS51352">
    <property type="entry name" value="THIOREDOXIN_2"/>
    <property type="match status" value="1"/>
</dbReference>
<feature type="domain" description="Thioredoxin" evidence="6">
    <location>
        <begin position="34"/>
        <end position="196"/>
    </location>
</feature>
<dbReference type="RefSeq" id="WP_078922971.1">
    <property type="nucleotide sequence ID" value="NZ_FUYB01000012.1"/>
</dbReference>
<evidence type="ECO:0000256" key="2">
    <source>
        <dbReference type="ARBA" id="ARBA00023008"/>
    </source>
</evidence>
<dbReference type="InterPro" id="IPR036249">
    <property type="entry name" value="Thioredoxin-like_sf"/>
</dbReference>
<dbReference type="GO" id="GO:0046872">
    <property type="term" value="F:metal ion binding"/>
    <property type="evidence" value="ECO:0007669"/>
    <property type="project" value="UniProtKB-KW"/>
</dbReference>
<comment type="similarity">
    <text evidence="1">Belongs to the SCO1/2 family.</text>
</comment>
<keyword evidence="8" id="KW-1185">Reference proteome</keyword>
<dbReference type="FunFam" id="3.40.30.10:FF:000013">
    <property type="entry name" value="Blast:Protein SCO1 homolog, mitochondrial"/>
    <property type="match status" value="1"/>
</dbReference>
<dbReference type="AlphaFoldDB" id="A0A1T4X460"/>